<evidence type="ECO:0000313" key="1">
    <source>
        <dbReference type="EMBL" id="EIB52498.1"/>
    </source>
</evidence>
<organism evidence="1 2">
    <name type="scientific">Campylobacter jejuni subsp. jejuni 2008-988</name>
    <dbReference type="NCBI Taxonomy" id="889253"/>
    <lineage>
        <taxon>Bacteria</taxon>
        <taxon>Pseudomonadati</taxon>
        <taxon>Campylobacterota</taxon>
        <taxon>Epsilonproteobacteria</taxon>
        <taxon>Campylobacterales</taxon>
        <taxon>Campylobacteraceae</taxon>
        <taxon>Campylobacter</taxon>
    </lineage>
</organism>
<dbReference type="EMBL" id="AIOS01000083">
    <property type="protein sequence ID" value="EIB52498.1"/>
    <property type="molecule type" value="Genomic_DNA"/>
</dbReference>
<evidence type="ECO:0000313" key="2">
    <source>
        <dbReference type="Proteomes" id="UP000003238"/>
    </source>
</evidence>
<proteinExistence type="predicted"/>
<gene>
    <name evidence="1" type="ORF">cje154_08494</name>
</gene>
<reference evidence="1 2" key="1">
    <citation type="submission" date="2010-10" db="EMBL/GenBank/DDBJ databases">
        <authorList>
            <person name="Richards V."/>
            <person name="Lefebure T."/>
            <person name="Suzuki H."/>
            <person name="Pavinski Bitar P."/>
            <person name="Stanhope M."/>
        </authorList>
    </citation>
    <scope>NUCLEOTIDE SEQUENCE [LARGE SCALE GENOMIC DNA]</scope>
    <source>
        <strain evidence="1 2">2008-988</strain>
    </source>
</reference>
<comment type="caution">
    <text evidence="1">The sequence shown here is derived from an EMBL/GenBank/DDBJ whole genome shotgun (WGS) entry which is preliminary data.</text>
</comment>
<accession>A0ABC9QJS1</accession>
<sequence>VVNGKYQINPSAINSMQDLEDLVKKLSNMK</sequence>
<protein>
    <submittedName>
        <fullName evidence="1">Uncharacterized protein</fullName>
    </submittedName>
</protein>
<name>A0ABC9QJS1_CAMJU</name>
<dbReference type="Proteomes" id="UP000003238">
    <property type="component" value="Unassembled WGS sequence"/>
</dbReference>
<feature type="non-terminal residue" evidence="1">
    <location>
        <position position="1"/>
    </location>
</feature>
<dbReference type="AlphaFoldDB" id="A0ABC9QJS1"/>